<dbReference type="InterPro" id="IPR001003">
    <property type="entry name" value="MHC_II_a_N"/>
</dbReference>
<evidence type="ECO:0000259" key="4">
    <source>
        <dbReference type="Pfam" id="PF00993"/>
    </source>
</evidence>
<evidence type="ECO:0000256" key="2">
    <source>
        <dbReference type="ARBA" id="ARBA00023180"/>
    </source>
</evidence>
<keyword evidence="6" id="KW-1185">Reference proteome</keyword>
<dbReference type="GO" id="GO:0042613">
    <property type="term" value="C:MHC class II protein complex"/>
    <property type="evidence" value="ECO:0007669"/>
    <property type="project" value="InterPro"/>
</dbReference>
<feature type="chain" id="PRO_5042130278" description="MHC class II alpha chain N-terminal domain-containing protein" evidence="3">
    <location>
        <begin position="19"/>
        <end position="78"/>
    </location>
</feature>
<dbReference type="Proteomes" id="UP001274896">
    <property type="component" value="Unassembled WGS sequence"/>
</dbReference>
<evidence type="ECO:0000313" key="5">
    <source>
        <dbReference type="EMBL" id="KAK3539383.1"/>
    </source>
</evidence>
<proteinExistence type="predicted"/>
<name>A0AAE0V3Z0_9TELE</name>
<dbReference type="AlphaFoldDB" id="A0AAE0V3Z0"/>
<reference evidence="5" key="1">
    <citation type="submission" date="2023-06" db="EMBL/GenBank/DDBJ databases">
        <title>Male Hemibagrus guttatus genome.</title>
        <authorList>
            <person name="Bian C."/>
        </authorList>
    </citation>
    <scope>NUCLEOTIDE SEQUENCE</scope>
    <source>
        <strain evidence="5">Male_cb2023</strain>
        <tissue evidence="5">Muscle</tissue>
    </source>
</reference>
<keyword evidence="3" id="KW-0732">Signal</keyword>
<dbReference type="Pfam" id="PF00993">
    <property type="entry name" value="MHC_II_alpha"/>
    <property type="match status" value="1"/>
</dbReference>
<keyword evidence="1" id="KW-1015">Disulfide bond</keyword>
<accession>A0AAE0V3Z0</accession>
<feature type="signal peptide" evidence="3">
    <location>
        <begin position="1"/>
        <end position="18"/>
    </location>
</feature>
<evidence type="ECO:0000256" key="1">
    <source>
        <dbReference type="ARBA" id="ARBA00023157"/>
    </source>
</evidence>
<keyword evidence="2" id="KW-0325">Glycoprotein</keyword>
<comment type="caution">
    <text evidence="5">The sequence shown here is derived from an EMBL/GenBank/DDBJ whole genome shotgun (WGS) entry which is preliminary data.</text>
</comment>
<dbReference type="InterPro" id="IPR011162">
    <property type="entry name" value="MHC_I/II-like_Ag-recog"/>
</dbReference>
<organism evidence="5 6">
    <name type="scientific">Hemibagrus guttatus</name>
    <dbReference type="NCBI Taxonomy" id="175788"/>
    <lineage>
        <taxon>Eukaryota</taxon>
        <taxon>Metazoa</taxon>
        <taxon>Chordata</taxon>
        <taxon>Craniata</taxon>
        <taxon>Vertebrata</taxon>
        <taxon>Euteleostomi</taxon>
        <taxon>Actinopterygii</taxon>
        <taxon>Neopterygii</taxon>
        <taxon>Teleostei</taxon>
        <taxon>Ostariophysi</taxon>
        <taxon>Siluriformes</taxon>
        <taxon>Bagridae</taxon>
        <taxon>Hemibagrus</taxon>
    </lineage>
</organism>
<feature type="domain" description="MHC class II alpha chain N-terminal" evidence="4">
    <location>
        <begin position="29"/>
        <end position="68"/>
    </location>
</feature>
<dbReference type="GO" id="GO:0006955">
    <property type="term" value="P:immune response"/>
    <property type="evidence" value="ECO:0007669"/>
    <property type="project" value="InterPro"/>
</dbReference>
<sequence length="78" mass="8767">MKLLLIFFTLMCVKDTEAEAKHHQLDLVACSDTDQEYMLGLDGEEQFYADFEKKKLVNMYPPFADPADSPGGYAWAGG</sequence>
<dbReference type="Gene3D" id="3.10.320.10">
    <property type="entry name" value="Class II Histocompatibility Antigen, M Beta Chain, Chain B, domain 1"/>
    <property type="match status" value="1"/>
</dbReference>
<dbReference type="SUPFAM" id="SSF54452">
    <property type="entry name" value="MHC antigen-recognition domain"/>
    <property type="match status" value="1"/>
</dbReference>
<evidence type="ECO:0000313" key="6">
    <source>
        <dbReference type="Proteomes" id="UP001274896"/>
    </source>
</evidence>
<dbReference type="EMBL" id="JAUCMX010000007">
    <property type="protein sequence ID" value="KAK3539383.1"/>
    <property type="molecule type" value="Genomic_DNA"/>
</dbReference>
<gene>
    <name evidence="5" type="ORF">QTP70_005927</name>
</gene>
<dbReference type="GO" id="GO:0019882">
    <property type="term" value="P:antigen processing and presentation"/>
    <property type="evidence" value="ECO:0007669"/>
    <property type="project" value="InterPro"/>
</dbReference>
<dbReference type="InterPro" id="IPR014745">
    <property type="entry name" value="MHC_II_a/b_N"/>
</dbReference>
<evidence type="ECO:0000256" key="3">
    <source>
        <dbReference type="SAM" id="SignalP"/>
    </source>
</evidence>
<protein>
    <recommendedName>
        <fullName evidence="4">MHC class II alpha chain N-terminal domain-containing protein</fullName>
    </recommendedName>
</protein>